<dbReference type="AlphaFoldDB" id="A0AB39HYW6"/>
<gene>
    <name evidence="2" type="ORF">AB4Y39_18145</name>
</gene>
<feature type="region of interest" description="Disordered" evidence="1">
    <location>
        <begin position="37"/>
        <end position="70"/>
    </location>
</feature>
<proteinExistence type="predicted"/>
<accession>A0AB39HYW6</accession>
<dbReference type="RefSeq" id="WP_101292436.1">
    <property type="nucleotide sequence ID" value="NZ_CP162607.1"/>
</dbReference>
<reference evidence="2" key="1">
    <citation type="submission" date="2024-07" db="EMBL/GenBank/DDBJ databases">
        <title>Identification and characteristics of a novel species of coltsfoot's symbiotic bacteria.</title>
        <authorList>
            <person name="Juszczyk A."/>
            <person name="Jasielczuk I."/>
            <person name="Gurgul A."/>
            <person name="Rogala M."/>
            <person name="Kowalczyk A."/>
            <person name="Szmatola T."/>
            <person name="Kosecka-Strojek M."/>
            <person name="Arent Z."/>
            <person name="Latowski D."/>
        </authorList>
    </citation>
    <scope>NUCLEOTIDE SEQUENCE</scope>
    <source>
        <strain evidence="2">Hg7Tf</strain>
    </source>
</reference>
<feature type="compositionally biased region" description="Gly residues" evidence="1">
    <location>
        <begin position="41"/>
        <end position="62"/>
    </location>
</feature>
<organism evidence="2">
    <name type="scientific">Pseudomonas sp. Hg7Tf</name>
    <dbReference type="NCBI Taxonomy" id="3236988"/>
    <lineage>
        <taxon>Bacteria</taxon>
        <taxon>Pseudomonadati</taxon>
        <taxon>Pseudomonadota</taxon>
        <taxon>Gammaproteobacteria</taxon>
        <taxon>Pseudomonadales</taxon>
        <taxon>Pseudomonadaceae</taxon>
        <taxon>Pseudomonas</taxon>
    </lineage>
</organism>
<dbReference type="EMBL" id="CP162607">
    <property type="protein sequence ID" value="XDK35615.1"/>
    <property type="molecule type" value="Genomic_DNA"/>
</dbReference>
<evidence type="ECO:0000256" key="1">
    <source>
        <dbReference type="SAM" id="MobiDB-lite"/>
    </source>
</evidence>
<name>A0AB39HYW6_9PSED</name>
<sequence>MQPHRLFNKALLAIAIAGVLSATIVLVPDSISDSFSAYAKDGGGGGGHGGGGGGHGNHVGGEPGDDNGRS</sequence>
<protein>
    <submittedName>
        <fullName evidence="2">Uncharacterized protein</fullName>
    </submittedName>
</protein>
<evidence type="ECO:0000313" key="2">
    <source>
        <dbReference type="EMBL" id="XDK35615.1"/>
    </source>
</evidence>